<reference evidence="2 3" key="1">
    <citation type="submission" date="2018-11" db="EMBL/GenBank/DDBJ databases">
        <title>Genome sequencing of Lautropia sp. KCOM 2505 (= ChDC F240).</title>
        <authorList>
            <person name="Kook J.-K."/>
            <person name="Park S.-N."/>
            <person name="Lim Y.K."/>
        </authorList>
    </citation>
    <scope>NUCLEOTIDE SEQUENCE [LARGE SCALE GENOMIC DNA]</scope>
    <source>
        <strain evidence="2 3">KCOM 2505</strain>
    </source>
</reference>
<name>A0A426FLH6_9BURK</name>
<dbReference type="Proteomes" id="UP000270261">
    <property type="component" value="Unassembled WGS sequence"/>
</dbReference>
<gene>
    <name evidence="2" type="ORF">EHV23_08000</name>
</gene>
<organism evidence="2 3">
    <name type="scientific">Lautropia dentalis</name>
    <dbReference type="NCBI Taxonomy" id="2490857"/>
    <lineage>
        <taxon>Bacteria</taxon>
        <taxon>Pseudomonadati</taxon>
        <taxon>Pseudomonadota</taxon>
        <taxon>Betaproteobacteria</taxon>
        <taxon>Burkholderiales</taxon>
        <taxon>Burkholderiaceae</taxon>
        <taxon>Lautropia</taxon>
    </lineage>
</organism>
<sequence>MTRSEQLSIMELYLTLNTEERQLLGQQYPQEKQRMNQLTARWYEEGRIEGRQQGRLEGQQEGRLEGQLKTLVRQLTRRFGTLDKATETRLQGATQGELDRWTDSILTAQSLEEVFRLQ</sequence>
<dbReference type="AlphaFoldDB" id="A0A426FLH6"/>
<dbReference type="InterPro" id="IPR025587">
    <property type="entry name" value="DUF4351"/>
</dbReference>
<protein>
    <submittedName>
        <fullName evidence="2">DUF4351 domain-containing protein</fullName>
    </submittedName>
</protein>
<keyword evidence="3" id="KW-1185">Reference proteome</keyword>
<dbReference type="EMBL" id="RRUE01000002">
    <property type="protein sequence ID" value="RRN43405.1"/>
    <property type="molecule type" value="Genomic_DNA"/>
</dbReference>
<comment type="caution">
    <text evidence="2">The sequence shown here is derived from an EMBL/GenBank/DDBJ whole genome shotgun (WGS) entry which is preliminary data.</text>
</comment>
<dbReference type="Pfam" id="PF14261">
    <property type="entry name" value="DUF4351"/>
    <property type="match status" value="1"/>
</dbReference>
<evidence type="ECO:0000313" key="3">
    <source>
        <dbReference type="Proteomes" id="UP000270261"/>
    </source>
</evidence>
<feature type="domain" description="DUF4351" evidence="1">
    <location>
        <begin position="60"/>
        <end position="113"/>
    </location>
</feature>
<evidence type="ECO:0000259" key="1">
    <source>
        <dbReference type="Pfam" id="PF14261"/>
    </source>
</evidence>
<accession>A0A426FLH6</accession>
<dbReference type="PANTHER" id="PTHR35586:SF1">
    <property type="entry name" value="SLL1691 PROTEIN"/>
    <property type="match status" value="1"/>
</dbReference>
<dbReference type="PANTHER" id="PTHR35586">
    <property type="entry name" value="SLL1691 PROTEIN"/>
    <property type="match status" value="1"/>
</dbReference>
<evidence type="ECO:0000313" key="2">
    <source>
        <dbReference type="EMBL" id="RRN43405.1"/>
    </source>
</evidence>
<proteinExistence type="predicted"/>